<dbReference type="Gene3D" id="3.40.1410.10">
    <property type="entry name" value="Chorismate lyase-like"/>
    <property type="match status" value="1"/>
</dbReference>
<evidence type="ECO:0000259" key="4">
    <source>
        <dbReference type="PROSITE" id="PS50949"/>
    </source>
</evidence>
<dbReference type="SMART" id="SM00345">
    <property type="entry name" value="HTH_GNTR"/>
    <property type="match status" value="1"/>
</dbReference>
<dbReference type="EMBL" id="BMTD01000044">
    <property type="protein sequence ID" value="GGV30686.1"/>
    <property type="molecule type" value="Genomic_DNA"/>
</dbReference>
<evidence type="ECO:0000256" key="1">
    <source>
        <dbReference type="ARBA" id="ARBA00023015"/>
    </source>
</evidence>
<dbReference type="Proteomes" id="UP000618795">
    <property type="component" value="Unassembled WGS sequence"/>
</dbReference>
<dbReference type="GO" id="GO:0003677">
    <property type="term" value="F:DNA binding"/>
    <property type="evidence" value="ECO:0007669"/>
    <property type="project" value="UniProtKB-KW"/>
</dbReference>
<keyword evidence="6" id="KW-1185">Reference proteome</keyword>
<keyword evidence="1" id="KW-0805">Transcription regulation</keyword>
<dbReference type="InterPro" id="IPR011663">
    <property type="entry name" value="UTRA"/>
</dbReference>
<dbReference type="AlphaFoldDB" id="A0A918IKH5"/>
<reference evidence="5" key="2">
    <citation type="submission" date="2020-09" db="EMBL/GenBank/DDBJ databases">
        <authorList>
            <person name="Sun Q."/>
            <person name="Ohkuma M."/>
        </authorList>
    </citation>
    <scope>NUCLEOTIDE SEQUENCE</scope>
    <source>
        <strain evidence="5">JCM 4369</strain>
    </source>
</reference>
<dbReference type="SMART" id="SM00866">
    <property type="entry name" value="UTRA"/>
    <property type="match status" value="1"/>
</dbReference>
<dbReference type="PROSITE" id="PS50949">
    <property type="entry name" value="HTH_GNTR"/>
    <property type="match status" value="1"/>
</dbReference>
<dbReference type="InterPro" id="IPR000524">
    <property type="entry name" value="Tscrpt_reg_HTH_GntR"/>
</dbReference>
<evidence type="ECO:0000313" key="5">
    <source>
        <dbReference type="EMBL" id="GGV30686.1"/>
    </source>
</evidence>
<dbReference type="Pfam" id="PF07702">
    <property type="entry name" value="UTRA"/>
    <property type="match status" value="1"/>
</dbReference>
<dbReference type="InterPro" id="IPR036390">
    <property type="entry name" value="WH_DNA-bd_sf"/>
</dbReference>
<feature type="domain" description="HTH gntR-type" evidence="4">
    <location>
        <begin position="1"/>
        <end position="69"/>
    </location>
</feature>
<keyword evidence="2" id="KW-0238">DNA-binding</keyword>
<name>A0A918IKH5_9ACTN</name>
<organism evidence="5 6">
    <name type="scientific">Streptomyces filipinensis</name>
    <dbReference type="NCBI Taxonomy" id="66887"/>
    <lineage>
        <taxon>Bacteria</taxon>
        <taxon>Bacillati</taxon>
        <taxon>Actinomycetota</taxon>
        <taxon>Actinomycetes</taxon>
        <taxon>Kitasatosporales</taxon>
        <taxon>Streptomycetaceae</taxon>
        <taxon>Streptomyces</taxon>
    </lineage>
</organism>
<dbReference type="RefSeq" id="WP_191878694.1">
    <property type="nucleotide sequence ID" value="NZ_BMTD01000044.1"/>
</dbReference>
<dbReference type="Gene3D" id="1.10.10.10">
    <property type="entry name" value="Winged helix-like DNA-binding domain superfamily/Winged helix DNA-binding domain"/>
    <property type="match status" value="1"/>
</dbReference>
<dbReference type="PANTHER" id="PTHR44846">
    <property type="entry name" value="MANNOSYL-D-GLYCERATE TRANSPORT/METABOLISM SYSTEM REPRESSOR MNGR-RELATED"/>
    <property type="match status" value="1"/>
</dbReference>
<proteinExistence type="predicted"/>
<sequence>MSSSSAIAAEIRARIISGDLTHGTRLPGVKGLAAEHGVSQQTAAAAYATLAAMGLVRTDRSSGTRVTGTKQSDAHLGTFAPPDLTAAQAWKPTTSGTAREETTLVRQLDGPTQEMKAWGIPAGSAVVERTRIRYVDGHPVQHKITVLPYSVAAATPEGWEGMPPMMTPAGEDSPKAPAGVRMADWLGWDQAGTESAITAEPMDDAACEALGVPSGSPGFRILGTVRDSAGAVLYVTVTSAQLHHRVTLSIIG</sequence>
<accession>A0A918IKH5</accession>
<dbReference type="InterPro" id="IPR050679">
    <property type="entry name" value="Bact_HTH_transcr_reg"/>
</dbReference>
<dbReference type="PANTHER" id="PTHR44846:SF17">
    <property type="entry name" value="GNTR-FAMILY TRANSCRIPTIONAL REGULATOR"/>
    <property type="match status" value="1"/>
</dbReference>
<gene>
    <name evidence="5" type="ORF">GCM10010260_83860</name>
</gene>
<dbReference type="Pfam" id="PF00392">
    <property type="entry name" value="GntR"/>
    <property type="match status" value="1"/>
</dbReference>
<comment type="caution">
    <text evidence="5">The sequence shown here is derived from an EMBL/GenBank/DDBJ whole genome shotgun (WGS) entry which is preliminary data.</text>
</comment>
<protein>
    <recommendedName>
        <fullName evidence="4">HTH gntR-type domain-containing protein</fullName>
    </recommendedName>
</protein>
<reference evidence="5" key="1">
    <citation type="journal article" date="2014" name="Int. J. Syst. Evol. Microbiol.">
        <title>Complete genome sequence of Corynebacterium casei LMG S-19264T (=DSM 44701T), isolated from a smear-ripened cheese.</title>
        <authorList>
            <consortium name="US DOE Joint Genome Institute (JGI-PGF)"/>
            <person name="Walter F."/>
            <person name="Albersmeier A."/>
            <person name="Kalinowski J."/>
            <person name="Ruckert C."/>
        </authorList>
    </citation>
    <scope>NUCLEOTIDE SEQUENCE</scope>
    <source>
        <strain evidence="5">JCM 4369</strain>
    </source>
</reference>
<keyword evidence="3" id="KW-0804">Transcription</keyword>
<evidence type="ECO:0000256" key="2">
    <source>
        <dbReference type="ARBA" id="ARBA00023125"/>
    </source>
</evidence>
<dbReference type="InterPro" id="IPR028978">
    <property type="entry name" value="Chorismate_lyase_/UTRA_dom_sf"/>
</dbReference>
<evidence type="ECO:0000313" key="6">
    <source>
        <dbReference type="Proteomes" id="UP000618795"/>
    </source>
</evidence>
<evidence type="ECO:0000256" key="3">
    <source>
        <dbReference type="ARBA" id="ARBA00023163"/>
    </source>
</evidence>
<dbReference type="GO" id="GO:0045892">
    <property type="term" value="P:negative regulation of DNA-templated transcription"/>
    <property type="evidence" value="ECO:0007669"/>
    <property type="project" value="TreeGrafter"/>
</dbReference>
<dbReference type="SUPFAM" id="SSF64288">
    <property type="entry name" value="Chorismate lyase-like"/>
    <property type="match status" value="1"/>
</dbReference>
<dbReference type="SUPFAM" id="SSF46785">
    <property type="entry name" value="Winged helix' DNA-binding domain"/>
    <property type="match status" value="1"/>
</dbReference>
<dbReference type="InterPro" id="IPR036388">
    <property type="entry name" value="WH-like_DNA-bd_sf"/>
</dbReference>
<dbReference type="GO" id="GO:0003700">
    <property type="term" value="F:DNA-binding transcription factor activity"/>
    <property type="evidence" value="ECO:0007669"/>
    <property type="project" value="InterPro"/>
</dbReference>